<dbReference type="InterPro" id="IPR036638">
    <property type="entry name" value="HLH_DNA-bd_sf"/>
</dbReference>
<dbReference type="Proteomes" id="UP001056500">
    <property type="component" value="Chromosome"/>
</dbReference>
<dbReference type="RefSeq" id="WP_251872917.1">
    <property type="nucleotide sequence ID" value="NZ_CP098755.1"/>
</dbReference>
<name>A0ABY4WG44_9BACL</name>
<evidence type="ECO:0000313" key="1">
    <source>
        <dbReference type="EMBL" id="USG65829.1"/>
    </source>
</evidence>
<organism evidence="1 2">
    <name type="scientific">Brevibacillus ruminantium</name>
    <dbReference type="NCBI Taxonomy" id="2950604"/>
    <lineage>
        <taxon>Bacteria</taxon>
        <taxon>Bacillati</taxon>
        <taxon>Bacillota</taxon>
        <taxon>Bacilli</taxon>
        <taxon>Bacillales</taxon>
        <taxon>Paenibacillaceae</taxon>
        <taxon>Brevibacillus</taxon>
    </lineage>
</organism>
<evidence type="ECO:0000313" key="2">
    <source>
        <dbReference type="Proteomes" id="UP001056500"/>
    </source>
</evidence>
<dbReference type="Gene3D" id="4.10.280.10">
    <property type="entry name" value="Helix-loop-helix DNA-binding domain"/>
    <property type="match status" value="1"/>
</dbReference>
<protein>
    <submittedName>
        <fullName evidence="1">Aspartyl-phosphate phosphatase Spo0E family protein</fullName>
    </submittedName>
</protein>
<dbReference type="InterPro" id="IPR037208">
    <property type="entry name" value="Spo0E-like_sf"/>
</dbReference>
<reference evidence="1" key="1">
    <citation type="submission" date="2022-06" db="EMBL/GenBank/DDBJ databases">
        <title>Genome sequencing of Brevibacillus sp. BB3-R1.</title>
        <authorList>
            <person name="Heo J."/>
            <person name="Lee D."/>
            <person name="Won M."/>
            <person name="Han B.-H."/>
            <person name="Hong S.-B."/>
            <person name="Kwon S.-W."/>
        </authorList>
    </citation>
    <scope>NUCLEOTIDE SEQUENCE</scope>
    <source>
        <strain evidence="1">BB3-R1</strain>
    </source>
</reference>
<accession>A0ABY4WG44</accession>
<proteinExistence type="predicted"/>
<dbReference type="SUPFAM" id="SSF140500">
    <property type="entry name" value="BAS1536-like"/>
    <property type="match status" value="1"/>
</dbReference>
<keyword evidence="2" id="KW-1185">Reference proteome</keyword>
<dbReference type="Pfam" id="PF09388">
    <property type="entry name" value="SpoOE-like"/>
    <property type="match status" value="1"/>
</dbReference>
<dbReference type="EMBL" id="CP098755">
    <property type="protein sequence ID" value="USG65829.1"/>
    <property type="molecule type" value="Genomic_DNA"/>
</dbReference>
<gene>
    <name evidence="1" type="ORF">NDK47_00145</name>
</gene>
<dbReference type="InterPro" id="IPR018540">
    <property type="entry name" value="Spo0E-like"/>
</dbReference>
<sequence>MKKKIKKVDSPKRILKKETSRAEYIVPKNKGKDQEIKQGLKKRYEKAELSKIIEKLRGQLVLLAKEEGLSSNEVVELSQQLDKYIVLFQSRMHEKSVDK</sequence>